<name>A0A1M7N8P2_9ACTN</name>
<gene>
    <name evidence="2" type="ORF">SAMN05443668_102488</name>
</gene>
<reference evidence="2 3" key="1">
    <citation type="submission" date="2016-11" db="EMBL/GenBank/DDBJ databases">
        <authorList>
            <person name="Jaros S."/>
            <person name="Januszkiewicz K."/>
            <person name="Wedrychowicz H."/>
        </authorList>
    </citation>
    <scope>NUCLEOTIDE SEQUENCE [LARGE SCALE GENOMIC DNA]</scope>
    <source>
        <strain evidence="2 3">DSM 46144</strain>
    </source>
</reference>
<dbReference type="STRING" id="134849.SAMN05443668_102488"/>
<dbReference type="GO" id="GO:0005829">
    <property type="term" value="C:cytosol"/>
    <property type="evidence" value="ECO:0007669"/>
    <property type="project" value="TreeGrafter"/>
</dbReference>
<dbReference type="PANTHER" id="PTHR11117">
    <property type="entry name" value="SUCCINYL-COA LIGASE SUBUNIT ALPHA"/>
    <property type="match status" value="1"/>
</dbReference>
<dbReference type="Proteomes" id="UP000184440">
    <property type="component" value="Unassembled WGS sequence"/>
</dbReference>
<dbReference type="GO" id="GO:0006099">
    <property type="term" value="P:tricarboxylic acid cycle"/>
    <property type="evidence" value="ECO:0007669"/>
    <property type="project" value="TreeGrafter"/>
</dbReference>
<evidence type="ECO:0000259" key="1">
    <source>
        <dbReference type="Pfam" id="PF00549"/>
    </source>
</evidence>
<dbReference type="InterPro" id="IPR005811">
    <property type="entry name" value="SUCC_ACL_C"/>
</dbReference>
<dbReference type="Gene3D" id="3.40.50.261">
    <property type="entry name" value="Succinyl-CoA synthetase domains"/>
    <property type="match status" value="2"/>
</dbReference>
<dbReference type="PANTHER" id="PTHR11117:SF24">
    <property type="entry name" value="PROTEIN FDRA"/>
    <property type="match status" value="1"/>
</dbReference>
<accession>A0A1M7N8P2</accession>
<dbReference type="GO" id="GO:0009361">
    <property type="term" value="C:succinate-CoA ligase complex (ADP-forming)"/>
    <property type="evidence" value="ECO:0007669"/>
    <property type="project" value="TreeGrafter"/>
</dbReference>
<keyword evidence="3" id="KW-1185">Reference proteome</keyword>
<dbReference type="InterPro" id="IPR016102">
    <property type="entry name" value="Succinyl-CoA_synth-like"/>
</dbReference>
<dbReference type="InterPro" id="IPR036291">
    <property type="entry name" value="NAD(P)-bd_dom_sf"/>
</dbReference>
<dbReference type="SUPFAM" id="SSF51735">
    <property type="entry name" value="NAD(P)-binding Rossmann-fold domains"/>
    <property type="match status" value="1"/>
</dbReference>
<organism evidence="2 3">
    <name type="scientific">Cryptosporangium aurantiacum</name>
    <dbReference type="NCBI Taxonomy" id="134849"/>
    <lineage>
        <taxon>Bacteria</taxon>
        <taxon>Bacillati</taxon>
        <taxon>Actinomycetota</taxon>
        <taxon>Actinomycetes</taxon>
        <taxon>Cryptosporangiales</taxon>
        <taxon>Cryptosporangiaceae</taxon>
        <taxon>Cryptosporangium</taxon>
    </lineage>
</organism>
<dbReference type="Pfam" id="PF00549">
    <property type="entry name" value="Ligase_CoA"/>
    <property type="match status" value="1"/>
</dbReference>
<dbReference type="SUPFAM" id="SSF52210">
    <property type="entry name" value="Succinyl-CoA synthetase domains"/>
    <property type="match status" value="2"/>
</dbReference>
<dbReference type="Gene3D" id="3.40.50.720">
    <property type="entry name" value="NAD(P)-binding Rossmann-like Domain"/>
    <property type="match status" value="1"/>
</dbReference>
<dbReference type="OrthoDB" id="5580580at2"/>
<protein>
    <submittedName>
        <fullName evidence="2">FdrA protein</fullName>
    </submittedName>
</protein>
<dbReference type="RefSeq" id="WP_073254288.1">
    <property type="nucleotide sequence ID" value="NZ_FRCS01000002.1"/>
</dbReference>
<evidence type="ECO:0000313" key="3">
    <source>
        <dbReference type="Proteomes" id="UP000184440"/>
    </source>
</evidence>
<dbReference type="GO" id="GO:0004776">
    <property type="term" value="F:succinate-CoA ligase (GDP-forming) activity"/>
    <property type="evidence" value="ECO:0007669"/>
    <property type="project" value="TreeGrafter"/>
</dbReference>
<sequence length="504" mass="50570">MTALHHIELRRGTYRDSVQLLQVSQAVGVLDGVTGAMVAMGTELNVELITGMGFRVPDDATPGDMVVAIAAVDEATRDAALTALESALAAKTPQATGDSTLPPPRTVGAAVNTAGANLALISTPGRYAFADAVDALDAGASVLVFSDNVPVEQEVALKDLAAARGLLVMGPDCGTAVVGGAGLGFANVVRPGPVGLVAASGTGAQQAMTLLDAAGVGVSHCLGVGGRDLSGVVAGRSTLAALDALDADPATEVILVISKPPADEVASRVRAHASGLSKPVVFGLLGSGRPDLTAVVTEVLGVLGRSAPSPWPRWLPSEEPRDLVAPFAAASGSLRGLYSGGTLCDEAMLIASAALGPIASNIPLEPAWALGADLKADGHAMIDFGDDTLTAGRPHPMIDGTLRLERLATEAADPSCRVVLLDVVLGHGAHPDPAAELAPAIASALVAADRPFDVVIALVGSGGDPQGLERQAAALQGVGARVFSSNAEAAREAVAILNPAEVTE</sequence>
<dbReference type="EMBL" id="FRCS01000002">
    <property type="protein sequence ID" value="SHM99946.1"/>
    <property type="molecule type" value="Genomic_DNA"/>
</dbReference>
<dbReference type="AlphaFoldDB" id="A0A1M7N8P2"/>
<proteinExistence type="predicted"/>
<feature type="domain" description="ATP-citrate synthase/succinyl-CoA ligase C-terminal" evidence="1">
    <location>
        <begin position="337"/>
        <end position="495"/>
    </location>
</feature>
<dbReference type="GO" id="GO:0004775">
    <property type="term" value="F:succinate-CoA ligase (ADP-forming) activity"/>
    <property type="evidence" value="ECO:0007669"/>
    <property type="project" value="TreeGrafter"/>
</dbReference>
<evidence type="ECO:0000313" key="2">
    <source>
        <dbReference type="EMBL" id="SHM99946.1"/>
    </source>
</evidence>